<dbReference type="SUPFAM" id="SSF55811">
    <property type="entry name" value="Nudix"/>
    <property type="match status" value="1"/>
</dbReference>
<dbReference type="GO" id="GO:0016787">
    <property type="term" value="F:hydrolase activity"/>
    <property type="evidence" value="ECO:0007669"/>
    <property type="project" value="InterPro"/>
</dbReference>
<reference evidence="2" key="1">
    <citation type="journal article" date="2020" name="Nature">
        <title>Giant virus diversity and host interactions through global metagenomics.</title>
        <authorList>
            <person name="Schulz F."/>
            <person name="Roux S."/>
            <person name="Paez-Espino D."/>
            <person name="Jungbluth S."/>
            <person name="Walsh D.A."/>
            <person name="Denef V.J."/>
            <person name="McMahon K.D."/>
            <person name="Konstantinidis K.T."/>
            <person name="Eloe-Fadrosh E.A."/>
            <person name="Kyrpides N.C."/>
            <person name="Woyke T."/>
        </authorList>
    </citation>
    <scope>NUCLEOTIDE SEQUENCE</scope>
    <source>
        <strain evidence="2">GVMAG-M-3300025860-20</strain>
    </source>
</reference>
<feature type="domain" description="Nudix hydrolase" evidence="1">
    <location>
        <begin position="90"/>
        <end position="217"/>
    </location>
</feature>
<organism evidence="2">
    <name type="scientific">viral metagenome</name>
    <dbReference type="NCBI Taxonomy" id="1070528"/>
    <lineage>
        <taxon>unclassified sequences</taxon>
        <taxon>metagenomes</taxon>
        <taxon>organismal metagenomes</taxon>
    </lineage>
</organism>
<dbReference type="PANTHER" id="PTHR23114:SF17">
    <property type="entry name" value="M7GPPPN-MRNA HYDROLASE"/>
    <property type="match status" value="1"/>
</dbReference>
<name>A0A6C0J4A0_9ZZZZ</name>
<dbReference type="GO" id="GO:0030145">
    <property type="term" value="F:manganese ion binding"/>
    <property type="evidence" value="ECO:0007669"/>
    <property type="project" value="InterPro"/>
</dbReference>
<dbReference type="Gene3D" id="3.90.79.10">
    <property type="entry name" value="Nucleoside Triphosphate Pyrophosphohydrolase"/>
    <property type="match status" value="1"/>
</dbReference>
<dbReference type="GO" id="GO:0005737">
    <property type="term" value="C:cytoplasm"/>
    <property type="evidence" value="ECO:0007669"/>
    <property type="project" value="TreeGrafter"/>
</dbReference>
<dbReference type="Gene3D" id="1.10.10.1050">
    <property type="entry name" value="Dcp2, box A domain"/>
    <property type="match status" value="1"/>
</dbReference>
<dbReference type="PROSITE" id="PS51462">
    <property type="entry name" value="NUDIX"/>
    <property type="match status" value="1"/>
</dbReference>
<dbReference type="InterPro" id="IPR036189">
    <property type="entry name" value="DCP2_BoxA_sf"/>
</dbReference>
<dbReference type="Pfam" id="PF00293">
    <property type="entry name" value="NUDIX"/>
    <property type="match status" value="1"/>
</dbReference>
<dbReference type="GO" id="GO:0003723">
    <property type="term" value="F:RNA binding"/>
    <property type="evidence" value="ECO:0007669"/>
    <property type="project" value="InterPro"/>
</dbReference>
<protein>
    <recommendedName>
        <fullName evidence="1">Nudix hydrolase domain-containing protein</fullName>
    </recommendedName>
</protein>
<evidence type="ECO:0000313" key="2">
    <source>
        <dbReference type="EMBL" id="QHU00452.1"/>
    </source>
</evidence>
<sequence length="220" mass="25971">MTSEFTYVKQTRFPTCLSKEYNPNYNDKFIESMKHMEELYWKYLDNYNTIYPVDYPNLNINDFMKKLDTSLSKSCIKNYIATYRKYKKTLPTAGIILYYFNKHDIYFPVVCMTRARLYSMPKGKQDHPYEPIMTTAVREFHEETGISVDDIINSDTKSIIINKTRFYIIETDNIISSVYSHKTNEISDVKWVSVSEVISNKHLYSNQTLSSATWLTNHLA</sequence>
<dbReference type="EMBL" id="MN740327">
    <property type="protein sequence ID" value="QHU00452.1"/>
    <property type="molecule type" value="Genomic_DNA"/>
</dbReference>
<dbReference type="InterPro" id="IPR000086">
    <property type="entry name" value="NUDIX_hydrolase_dom"/>
</dbReference>
<dbReference type="AlphaFoldDB" id="A0A6C0J4A0"/>
<accession>A0A6C0J4A0</accession>
<dbReference type="InterPro" id="IPR015797">
    <property type="entry name" value="NUDIX_hydrolase-like_dom_sf"/>
</dbReference>
<dbReference type="SUPFAM" id="SSF140586">
    <property type="entry name" value="Dcp2 domain-like"/>
    <property type="match status" value="1"/>
</dbReference>
<dbReference type="PANTHER" id="PTHR23114">
    <property type="entry name" value="M7GPPPN-MRNA HYDROLASE"/>
    <property type="match status" value="1"/>
</dbReference>
<evidence type="ECO:0000259" key="1">
    <source>
        <dbReference type="PROSITE" id="PS51462"/>
    </source>
</evidence>
<proteinExistence type="predicted"/>